<dbReference type="GO" id="GO:0005634">
    <property type="term" value="C:nucleus"/>
    <property type="evidence" value="ECO:0007669"/>
    <property type="project" value="TreeGrafter"/>
</dbReference>
<evidence type="ECO:0000256" key="7">
    <source>
        <dbReference type="ARBA" id="ARBA00023211"/>
    </source>
</evidence>
<dbReference type="FunFam" id="3.40.50.10880:FF:000005">
    <property type="entry name" value="DUF89-domain-containing protein"/>
    <property type="match status" value="1"/>
</dbReference>
<organism evidence="12 13">
    <name type="scientific">Drosophila lebanonensis</name>
    <name type="common">Fruit fly</name>
    <name type="synonym">Scaptodrosophila lebanonensis</name>
    <dbReference type="NCBI Taxonomy" id="7225"/>
    <lineage>
        <taxon>Eukaryota</taxon>
        <taxon>Metazoa</taxon>
        <taxon>Ecdysozoa</taxon>
        <taxon>Arthropoda</taxon>
        <taxon>Hexapoda</taxon>
        <taxon>Insecta</taxon>
        <taxon>Pterygota</taxon>
        <taxon>Neoptera</taxon>
        <taxon>Endopterygota</taxon>
        <taxon>Diptera</taxon>
        <taxon>Brachycera</taxon>
        <taxon>Muscomorpha</taxon>
        <taxon>Ephydroidea</taxon>
        <taxon>Drosophilidae</taxon>
        <taxon>Scaptodrosophila</taxon>
    </lineage>
</organism>
<comment type="catalytic activity">
    <reaction evidence="1 10">
        <text>L-glutamyl-[protein] + S-adenosyl-L-methionine = [protein]-L-glutamate 5-O-methyl ester + S-adenosyl-L-homocysteine</text>
        <dbReference type="Rhea" id="RHEA:24452"/>
        <dbReference type="Rhea" id="RHEA-COMP:10208"/>
        <dbReference type="Rhea" id="RHEA-COMP:10311"/>
        <dbReference type="ChEBI" id="CHEBI:29973"/>
        <dbReference type="ChEBI" id="CHEBI:57856"/>
        <dbReference type="ChEBI" id="CHEBI:59789"/>
        <dbReference type="ChEBI" id="CHEBI:82795"/>
    </reaction>
</comment>
<dbReference type="InterPro" id="IPR002791">
    <property type="entry name" value="ARMT1-like_metal-bd"/>
</dbReference>
<dbReference type="GO" id="GO:0030643">
    <property type="term" value="P:intracellular phosphate ion homeostasis"/>
    <property type="evidence" value="ECO:0007669"/>
    <property type="project" value="UniProtKB-ARBA"/>
</dbReference>
<dbReference type="PANTHER" id="PTHR12260">
    <property type="entry name" value="DAMAGE-CONTROL PHOSPHATASE ARMT1"/>
    <property type="match status" value="1"/>
</dbReference>
<dbReference type="Pfam" id="PF01937">
    <property type="entry name" value="ARMT1-like_dom"/>
    <property type="match status" value="1"/>
</dbReference>
<dbReference type="OrthoDB" id="541375at2759"/>
<protein>
    <recommendedName>
        <fullName evidence="10">Sugar phosphate phosphatase</fullName>
        <ecNumber evidence="10">2.1.1.-</ecNumber>
        <ecNumber evidence="10">3.1.3.-</ecNumber>
    </recommendedName>
</protein>
<dbReference type="AlphaFoldDB" id="A0A6J2TGI6"/>
<keyword evidence="4" id="KW-0533">Nickel</keyword>
<keyword evidence="7 10" id="KW-0464">Manganese</keyword>
<gene>
    <name evidence="13" type="primary">LOC115624528</name>
</gene>
<evidence type="ECO:0000259" key="11">
    <source>
        <dbReference type="Pfam" id="PF01937"/>
    </source>
</evidence>
<evidence type="ECO:0000256" key="2">
    <source>
        <dbReference type="ARBA" id="ARBA00001326"/>
    </source>
</evidence>
<evidence type="ECO:0000256" key="3">
    <source>
        <dbReference type="ARBA" id="ARBA00009519"/>
    </source>
</evidence>
<comment type="catalytic activity">
    <reaction evidence="2 10">
        <text>beta-D-fructose 1-phosphate + H2O = D-fructose + phosphate</text>
        <dbReference type="Rhea" id="RHEA:35603"/>
        <dbReference type="ChEBI" id="CHEBI:15377"/>
        <dbReference type="ChEBI" id="CHEBI:37721"/>
        <dbReference type="ChEBI" id="CHEBI:43474"/>
        <dbReference type="ChEBI" id="CHEBI:138881"/>
    </reaction>
</comment>
<reference evidence="13" key="1">
    <citation type="submission" date="2025-08" db="UniProtKB">
        <authorList>
            <consortium name="RefSeq"/>
        </authorList>
    </citation>
    <scope>IDENTIFICATION</scope>
    <source>
        <strain evidence="13">11010-0011.00</strain>
        <tissue evidence="13">Whole body</tissue>
    </source>
</reference>
<dbReference type="GeneID" id="115624528"/>
<evidence type="ECO:0000256" key="1">
    <source>
        <dbReference type="ARBA" id="ARBA00000807"/>
    </source>
</evidence>
<dbReference type="InterPro" id="IPR036075">
    <property type="entry name" value="ARMT-1-like_metal-bd_sf"/>
</dbReference>
<evidence type="ECO:0000256" key="5">
    <source>
        <dbReference type="ARBA" id="ARBA00022723"/>
    </source>
</evidence>
<evidence type="ECO:0000313" key="13">
    <source>
        <dbReference type="RefSeq" id="XP_030375109.1"/>
    </source>
</evidence>
<dbReference type="EC" id="2.1.1.-" evidence="10"/>
<dbReference type="GO" id="GO:0051998">
    <property type="term" value="F:protein carboxyl O-methyltransferase activity"/>
    <property type="evidence" value="ECO:0007669"/>
    <property type="project" value="UniProtKB-UniRule"/>
</dbReference>
<dbReference type="GO" id="GO:0016791">
    <property type="term" value="F:phosphatase activity"/>
    <property type="evidence" value="ECO:0007669"/>
    <property type="project" value="TreeGrafter"/>
</dbReference>
<evidence type="ECO:0000256" key="8">
    <source>
        <dbReference type="ARBA" id="ARBA00045980"/>
    </source>
</evidence>
<comment type="function">
    <text evidence="8 10">Metal-dependent phosphatase that shows phosphatase activity against several substrates, including fructose-1-phosphate and fructose-6-phosphate. Its preference for fructose-1-phosphate, a strong glycating agent that causes DNA damage rather than a canonical yeast metabolite, suggests a damage-control function in hexose phosphate metabolism. Has also been shown to have O-methyltransferase activity that methylates glutamate residues of target proteins to form gamma-glutamyl methyl ester residues. Possibly methylates PCNA, suggesting it is involved in the DNA damage response.</text>
</comment>
<name>A0A6J2TGI6_DROLE</name>
<dbReference type="EC" id="3.1.3.-" evidence="10"/>
<evidence type="ECO:0000256" key="6">
    <source>
        <dbReference type="ARBA" id="ARBA00022801"/>
    </source>
</evidence>
<dbReference type="GO" id="GO:0046872">
    <property type="term" value="F:metal ion binding"/>
    <property type="evidence" value="ECO:0007669"/>
    <property type="project" value="UniProtKB-UniRule"/>
</dbReference>
<keyword evidence="12" id="KW-1185">Reference proteome</keyword>
<keyword evidence="6 10" id="KW-0378">Hydrolase</keyword>
<dbReference type="GO" id="GO:0032259">
    <property type="term" value="P:methylation"/>
    <property type="evidence" value="ECO:0007669"/>
    <property type="project" value="UniProtKB-KW"/>
</dbReference>
<dbReference type="Proteomes" id="UP000504634">
    <property type="component" value="Unplaced"/>
</dbReference>
<keyword evidence="10" id="KW-0489">Methyltransferase</keyword>
<comment type="catalytic activity">
    <reaction evidence="9 10">
        <text>beta-D-fructose 6-phosphate = dihydroxyacetone + D-glyceraldehyde 3-phosphate</text>
        <dbReference type="Rhea" id="RHEA:28002"/>
        <dbReference type="ChEBI" id="CHEBI:16016"/>
        <dbReference type="ChEBI" id="CHEBI:57634"/>
        <dbReference type="ChEBI" id="CHEBI:59776"/>
    </reaction>
</comment>
<evidence type="ECO:0000256" key="4">
    <source>
        <dbReference type="ARBA" id="ARBA00022596"/>
    </source>
</evidence>
<dbReference type="Gene3D" id="1.20.930.60">
    <property type="match status" value="1"/>
</dbReference>
<dbReference type="GO" id="GO:0006974">
    <property type="term" value="P:DNA damage response"/>
    <property type="evidence" value="ECO:0007669"/>
    <property type="project" value="TreeGrafter"/>
</dbReference>
<comment type="similarity">
    <text evidence="3 10">Belongs to the damage-control phosphatase family. Sugar phosphate phosphatase III subfamily.</text>
</comment>
<feature type="domain" description="Damage-control phosphatase ARMT1-like metal-binding" evidence="11">
    <location>
        <begin position="38"/>
        <end position="417"/>
    </location>
</feature>
<keyword evidence="10" id="KW-0808">Transferase</keyword>
<sequence>MTLPVDADFDVKYGIIDSDTPPHTELAALYRKSFAYYTFRVRLPSTLSGIIASLVKDKDELIARYGVDAGADIERTAAAITQLRTDILNNGALLLFEGNEPDTAQWNEFLEKLPPQKRSYYHACWLYAECYMYRKISSIFKATATLSSYDYFSRQKQTAAQLSTEAMMAVTRATRQTIRNSETFQQLLKLNLWGNRCDLSITSGKQVKPTGDAFDLVSELDANLLVDASASIWKCIENADSDSSIVDIVCDNAGYELYTDLILAEYIIDKGLASKVRFNVKAIPWFISDVMEYDYHWTLEFLAKHESELLRDLGEKLQKFTAEGKFEVEPIEYFWTSPYEFYRMEQVQPALYERLAQAKLVIFKGDLNYRKLLGDFSWNNTEPFETCLRGFKPSNLCTLRTIKADLICDLPPGKSEELFAKDKEWMLTGEYGLIQFARK</sequence>
<dbReference type="SUPFAM" id="SSF111321">
    <property type="entry name" value="AF1104-like"/>
    <property type="match status" value="1"/>
</dbReference>
<dbReference type="InterPro" id="IPR039763">
    <property type="entry name" value="ARMT1"/>
</dbReference>
<proteinExistence type="inferred from homology"/>
<comment type="cofactor">
    <cofactor evidence="10">
        <name>Mn(2+)</name>
        <dbReference type="ChEBI" id="CHEBI:29035"/>
    </cofactor>
    <cofactor evidence="10">
        <name>Ni(2+)</name>
        <dbReference type="ChEBI" id="CHEBI:49786"/>
    </cofactor>
</comment>
<comment type="domain">
    <text evidence="10">Subfamily III proteins have a conserved RTxK motif about 40-50 residues from the C-terminus; the threonine may be replaced by serine or cysteine.</text>
</comment>
<dbReference type="PANTHER" id="PTHR12260:SF6">
    <property type="entry name" value="DAMAGE-CONTROL PHOSPHATASE ARMT1"/>
    <property type="match status" value="1"/>
</dbReference>
<keyword evidence="5 10" id="KW-0479">Metal-binding</keyword>
<evidence type="ECO:0000313" key="12">
    <source>
        <dbReference type="Proteomes" id="UP000504634"/>
    </source>
</evidence>
<dbReference type="Gene3D" id="3.40.50.10880">
    <property type="entry name" value="Uncharacterised protein PF01937, DUF89, domain 3"/>
    <property type="match status" value="1"/>
</dbReference>
<accession>A0A6J2TGI6</accession>
<evidence type="ECO:0000256" key="10">
    <source>
        <dbReference type="RuleBase" id="RU367030"/>
    </source>
</evidence>
<dbReference type="RefSeq" id="XP_030375109.1">
    <property type="nucleotide sequence ID" value="XM_030519249.1"/>
</dbReference>
<dbReference type="GO" id="GO:0016462">
    <property type="term" value="F:pyrophosphatase activity"/>
    <property type="evidence" value="ECO:0007669"/>
    <property type="project" value="UniProtKB-ARBA"/>
</dbReference>
<evidence type="ECO:0000256" key="9">
    <source>
        <dbReference type="ARBA" id="ARBA00048809"/>
    </source>
</evidence>